<proteinExistence type="predicted"/>
<name>A0A382AEP8_9ZZZZ</name>
<evidence type="ECO:0000313" key="1">
    <source>
        <dbReference type="EMBL" id="SVA99998.1"/>
    </source>
</evidence>
<accession>A0A382AEP8</accession>
<sequence>MRLEPDGAADEIRNSIVEKRQQPGRLERVIAEVCSSVRILVVLINPLLFRRGLSRQLSIVHRLIAAVADPQGRQQQKNHDGCAPP</sequence>
<dbReference type="AlphaFoldDB" id="A0A382AEP8"/>
<protein>
    <submittedName>
        <fullName evidence="1">Uncharacterized protein</fullName>
    </submittedName>
</protein>
<organism evidence="1">
    <name type="scientific">marine metagenome</name>
    <dbReference type="NCBI Taxonomy" id="408172"/>
    <lineage>
        <taxon>unclassified sequences</taxon>
        <taxon>metagenomes</taxon>
        <taxon>ecological metagenomes</taxon>
    </lineage>
</organism>
<dbReference type="EMBL" id="UINC01025080">
    <property type="protein sequence ID" value="SVA99998.1"/>
    <property type="molecule type" value="Genomic_DNA"/>
</dbReference>
<gene>
    <name evidence="1" type="ORF">METZ01_LOCUS152852</name>
</gene>
<reference evidence="1" key="1">
    <citation type="submission" date="2018-05" db="EMBL/GenBank/DDBJ databases">
        <authorList>
            <person name="Lanie J.A."/>
            <person name="Ng W.-L."/>
            <person name="Kazmierczak K.M."/>
            <person name="Andrzejewski T.M."/>
            <person name="Davidsen T.M."/>
            <person name="Wayne K.J."/>
            <person name="Tettelin H."/>
            <person name="Glass J.I."/>
            <person name="Rusch D."/>
            <person name="Podicherti R."/>
            <person name="Tsui H.-C.T."/>
            <person name="Winkler M.E."/>
        </authorList>
    </citation>
    <scope>NUCLEOTIDE SEQUENCE</scope>
</reference>
<feature type="non-terminal residue" evidence="1">
    <location>
        <position position="85"/>
    </location>
</feature>